<keyword evidence="5" id="KW-0479">Metal-binding</keyword>
<dbReference type="GeneTree" id="ENSGT00940000158623"/>
<evidence type="ECO:0000256" key="3">
    <source>
        <dbReference type="ARBA" id="ARBA00022617"/>
    </source>
</evidence>
<dbReference type="GO" id="GO:0005506">
    <property type="term" value="F:iron ion binding"/>
    <property type="evidence" value="ECO:0007669"/>
    <property type="project" value="InterPro"/>
</dbReference>
<dbReference type="GO" id="GO:0031720">
    <property type="term" value="F:haptoglobin binding"/>
    <property type="evidence" value="ECO:0007669"/>
    <property type="project" value="TreeGrafter"/>
</dbReference>
<keyword evidence="2 7" id="KW-0813">Transport</keyword>
<dbReference type="GO" id="GO:0072562">
    <property type="term" value="C:blood microparticle"/>
    <property type="evidence" value="ECO:0007669"/>
    <property type="project" value="TreeGrafter"/>
</dbReference>
<evidence type="ECO:0000256" key="5">
    <source>
        <dbReference type="ARBA" id="ARBA00022723"/>
    </source>
</evidence>
<evidence type="ECO:0000256" key="1">
    <source>
        <dbReference type="ARBA" id="ARBA00008705"/>
    </source>
</evidence>
<dbReference type="PRINTS" id="PR00815">
    <property type="entry name" value="PIHAEM"/>
</dbReference>
<evidence type="ECO:0000313" key="10">
    <source>
        <dbReference type="Proteomes" id="UP000694569"/>
    </source>
</evidence>
<keyword evidence="4 7" id="KW-0561">Oxygen transport</keyword>
<reference evidence="9" key="2">
    <citation type="submission" date="2025-09" db="UniProtKB">
        <authorList>
            <consortium name="Ensembl"/>
        </authorList>
    </citation>
    <scope>IDENTIFICATION</scope>
</reference>
<keyword evidence="6" id="KW-0408">Iron</keyword>
<dbReference type="Proteomes" id="UP000694569">
    <property type="component" value="Unplaced"/>
</dbReference>
<dbReference type="PANTHER" id="PTHR11442">
    <property type="entry name" value="HEMOGLOBIN FAMILY MEMBER"/>
    <property type="match status" value="1"/>
</dbReference>
<protein>
    <recommendedName>
        <fullName evidence="8">Globin domain-containing protein</fullName>
    </recommendedName>
</protein>
<dbReference type="GO" id="GO:0005344">
    <property type="term" value="F:oxygen carrier activity"/>
    <property type="evidence" value="ECO:0007669"/>
    <property type="project" value="UniProtKB-KW"/>
</dbReference>
<keyword evidence="10" id="KW-1185">Reference proteome</keyword>
<dbReference type="PANTHER" id="PTHR11442:SF41">
    <property type="entry name" value="HEMOGLOBIN SUBUNIT ZETA"/>
    <property type="match status" value="1"/>
</dbReference>
<dbReference type="InterPro" id="IPR000971">
    <property type="entry name" value="Globin"/>
</dbReference>
<organism evidence="9 10">
    <name type="scientific">Leptobrachium leishanense</name>
    <name type="common">Leishan spiny toad</name>
    <dbReference type="NCBI Taxonomy" id="445787"/>
    <lineage>
        <taxon>Eukaryota</taxon>
        <taxon>Metazoa</taxon>
        <taxon>Chordata</taxon>
        <taxon>Craniata</taxon>
        <taxon>Vertebrata</taxon>
        <taxon>Euteleostomi</taxon>
        <taxon>Amphibia</taxon>
        <taxon>Batrachia</taxon>
        <taxon>Anura</taxon>
        <taxon>Pelobatoidea</taxon>
        <taxon>Megophryidae</taxon>
        <taxon>Leptobrachium</taxon>
    </lineage>
</organism>
<dbReference type="Pfam" id="PF00042">
    <property type="entry name" value="Globin"/>
    <property type="match status" value="1"/>
</dbReference>
<dbReference type="OrthoDB" id="8751793at2759"/>
<dbReference type="PROSITE" id="PS01033">
    <property type="entry name" value="GLOBIN"/>
    <property type="match status" value="1"/>
</dbReference>
<evidence type="ECO:0000256" key="6">
    <source>
        <dbReference type="ARBA" id="ARBA00023004"/>
    </source>
</evidence>
<accession>A0A8C5N2S6</accession>
<dbReference type="InterPro" id="IPR012292">
    <property type="entry name" value="Globin/Proto"/>
</dbReference>
<evidence type="ECO:0000259" key="8">
    <source>
        <dbReference type="PROSITE" id="PS01033"/>
    </source>
</evidence>
<dbReference type="InterPro" id="IPR002339">
    <property type="entry name" value="Hemoglobin_pi"/>
</dbReference>
<dbReference type="AlphaFoldDB" id="A0A8C5N2S6"/>
<reference evidence="9" key="1">
    <citation type="submission" date="2025-08" db="UniProtKB">
        <authorList>
            <consortium name="Ensembl"/>
        </authorList>
    </citation>
    <scope>IDENTIFICATION</scope>
</reference>
<dbReference type="InterPro" id="IPR050056">
    <property type="entry name" value="Hemoglobin_oxygen_transport"/>
</dbReference>
<proteinExistence type="inferred from homology"/>
<feature type="domain" description="Globin" evidence="8">
    <location>
        <begin position="2"/>
        <end position="140"/>
    </location>
</feature>
<evidence type="ECO:0000256" key="7">
    <source>
        <dbReference type="RuleBase" id="RU000356"/>
    </source>
</evidence>
<dbReference type="GO" id="GO:0042744">
    <property type="term" value="P:hydrogen peroxide catabolic process"/>
    <property type="evidence" value="ECO:0007669"/>
    <property type="project" value="TreeGrafter"/>
</dbReference>
<evidence type="ECO:0000313" key="9">
    <source>
        <dbReference type="Ensembl" id="ENSLLEP00000021403.1"/>
    </source>
</evidence>
<dbReference type="GO" id="GO:0005833">
    <property type="term" value="C:hemoglobin complex"/>
    <property type="evidence" value="ECO:0007669"/>
    <property type="project" value="InterPro"/>
</dbReference>
<dbReference type="GO" id="GO:0019825">
    <property type="term" value="F:oxygen binding"/>
    <property type="evidence" value="ECO:0007669"/>
    <property type="project" value="InterPro"/>
</dbReference>
<evidence type="ECO:0000256" key="4">
    <source>
        <dbReference type="ARBA" id="ARBA00022621"/>
    </source>
</evidence>
<keyword evidence="3 7" id="KW-0349">Heme</keyword>
<name>A0A8C5N2S6_9ANUR</name>
<dbReference type="Ensembl" id="ENSLLET00000022229.1">
    <property type="protein sequence ID" value="ENSLLEP00000021403.1"/>
    <property type="gene ID" value="ENSLLEG00000013562.1"/>
</dbReference>
<dbReference type="GO" id="GO:0031838">
    <property type="term" value="C:haptoglobin-hemoglobin complex"/>
    <property type="evidence" value="ECO:0007669"/>
    <property type="project" value="TreeGrafter"/>
</dbReference>
<comment type="similarity">
    <text evidence="1 7">Belongs to the globin family.</text>
</comment>
<dbReference type="PRINTS" id="PR00612">
    <property type="entry name" value="ALPHAHAEM"/>
</dbReference>
<dbReference type="GO" id="GO:0020037">
    <property type="term" value="F:heme binding"/>
    <property type="evidence" value="ECO:0007669"/>
    <property type="project" value="InterPro"/>
</dbReference>
<dbReference type="GO" id="GO:0043177">
    <property type="term" value="F:organic acid binding"/>
    <property type="evidence" value="ECO:0007669"/>
    <property type="project" value="TreeGrafter"/>
</dbReference>
<dbReference type="Gene3D" id="1.10.490.10">
    <property type="entry name" value="Globins"/>
    <property type="match status" value="1"/>
</dbReference>
<dbReference type="InterPro" id="IPR009050">
    <property type="entry name" value="Globin-like_sf"/>
</dbReference>
<evidence type="ECO:0000256" key="2">
    <source>
        <dbReference type="ARBA" id="ARBA00022448"/>
    </source>
</evidence>
<dbReference type="InterPro" id="IPR002338">
    <property type="entry name" value="Hemoglobin_a-typ"/>
</dbReference>
<sequence length="140" mass="15918">MVLSKEEKALVESQWQKIAPQAETLGAEVLERALLAYPEIRPFFSKFDLTPNSEDLRSHGGKLLKSLGDSIKNYDKLKQSMKDLTELHTKKHPVDYKHYAPISVCIQVVLALHYPDDFNPKMQNAWNKLIAEVSDVLAGR</sequence>
<dbReference type="SUPFAM" id="SSF46458">
    <property type="entry name" value="Globin-like"/>
    <property type="match status" value="1"/>
</dbReference>
<dbReference type="GO" id="GO:0004601">
    <property type="term" value="F:peroxidase activity"/>
    <property type="evidence" value="ECO:0007669"/>
    <property type="project" value="TreeGrafter"/>
</dbReference>